<dbReference type="EMBL" id="CP163440">
    <property type="protein sequence ID" value="XDQ62937.1"/>
    <property type="molecule type" value="Genomic_DNA"/>
</dbReference>
<sequence length="97" mass="10476">MSESAVQKALAATEQALSGIDEEMERHAAGHGRVSSPRQLTSIRDQLAQMALQLLSSALPPKPQRVRGVGRVIADSWPYDGPLAALILDAERLYLQA</sequence>
<gene>
    <name evidence="1" type="ORF">AB5J50_20095</name>
</gene>
<reference evidence="1" key="1">
    <citation type="submission" date="2024-07" db="EMBL/GenBank/DDBJ databases">
        <authorList>
            <person name="Yu S.T."/>
        </authorList>
    </citation>
    <scope>NUCLEOTIDE SEQUENCE</scope>
    <source>
        <strain evidence="1">R35</strain>
    </source>
</reference>
<accession>A0AB39S3K4</accession>
<organism evidence="1">
    <name type="scientific">Streptomyces sp. R35</name>
    <dbReference type="NCBI Taxonomy" id="3238630"/>
    <lineage>
        <taxon>Bacteria</taxon>
        <taxon>Bacillati</taxon>
        <taxon>Actinomycetota</taxon>
        <taxon>Actinomycetes</taxon>
        <taxon>Kitasatosporales</taxon>
        <taxon>Streptomycetaceae</taxon>
        <taxon>Streptomyces</taxon>
    </lineage>
</organism>
<dbReference type="RefSeq" id="WP_369259832.1">
    <property type="nucleotide sequence ID" value="NZ_CP163440.1"/>
</dbReference>
<evidence type="ECO:0000313" key="1">
    <source>
        <dbReference type="EMBL" id="XDQ62937.1"/>
    </source>
</evidence>
<proteinExistence type="predicted"/>
<dbReference type="AlphaFoldDB" id="A0AB39S3K4"/>
<protein>
    <submittedName>
        <fullName evidence="1">Uncharacterized protein</fullName>
    </submittedName>
</protein>
<name>A0AB39S3K4_9ACTN</name>